<protein>
    <recommendedName>
        <fullName evidence="1">LolA-like domain-containing protein</fullName>
    </recommendedName>
</protein>
<accession>A0A0K8RLT2</accession>
<sequence length="157" mass="18489">MDFNYDYAFLAHSANDECRILKVDKNFFLCYQEDEKCNKINREALFGISANLSYKGKYAESGIYGETWSQLIKDQTDQPQKKTFLIRHEVSFRQSQVKEKTNTYKKLFTPIQVADYKEEITTSKEKDNSNFKQDVRLKNYYEVNFTQPGVEVTKSNP</sequence>
<dbReference type="Pfam" id="PF25898">
    <property type="entry name" value="LolA_2nd_metazoa"/>
    <property type="match status" value="1"/>
</dbReference>
<reference evidence="2" key="1">
    <citation type="submission" date="2012-12" db="EMBL/GenBank/DDBJ databases">
        <title>Identification and characterization of a phenylalanine ammonia-lyase gene family in Isatis indigotica Fort.</title>
        <authorList>
            <person name="Liu Q."/>
            <person name="Chen J."/>
            <person name="Zhou X."/>
            <person name="Di P."/>
            <person name="Xiao Y."/>
            <person name="Xuan H."/>
            <person name="Zhang L."/>
            <person name="Chen W."/>
        </authorList>
    </citation>
    <scope>NUCLEOTIDE SEQUENCE</scope>
    <source>
        <tissue evidence="2">Salivary gland</tissue>
    </source>
</reference>
<dbReference type="EMBL" id="GADI01001955">
    <property type="protein sequence ID" value="JAA71853.1"/>
    <property type="molecule type" value="mRNA"/>
</dbReference>
<evidence type="ECO:0000313" key="2">
    <source>
        <dbReference type="EMBL" id="JAA71853.1"/>
    </source>
</evidence>
<dbReference type="InterPro" id="IPR058831">
    <property type="entry name" value="LolA-like_dom_2nd"/>
</dbReference>
<feature type="domain" description="LolA-like" evidence="1">
    <location>
        <begin position="2"/>
        <end position="148"/>
    </location>
</feature>
<name>A0A0K8RLT2_IXORI</name>
<dbReference type="AlphaFoldDB" id="A0A0K8RLT2"/>
<proteinExistence type="evidence at transcript level"/>
<organism evidence="2">
    <name type="scientific">Ixodes ricinus</name>
    <name type="common">Common tick</name>
    <name type="synonym">Acarus ricinus</name>
    <dbReference type="NCBI Taxonomy" id="34613"/>
    <lineage>
        <taxon>Eukaryota</taxon>
        <taxon>Metazoa</taxon>
        <taxon>Ecdysozoa</taxon>
        <taxon>Arthropoda</taxon>
        <taxon>Chelicerata</taxon>
        <taxon>Arachnida</taxon>
        <taxon>Acari</taxon>
        <taxon>Parasitiformes</taxon>
        <taxon>Ixodida</taxon>
        <taxon>Ixodoidea</taxon>
        <taxon>Ixodidae</taxon>
        <taxon>Ixodinae</taxon>
        <taxon>Ixodes</taxon>
    </lineage>
</organism>
<evidence type="ECO:0000259" key="1">
    <source>
        <dbReference type="Pfam" id="PF25898"/>
    </source>
</evidence>